<keyword evidence="2" id="KW-1185">Reference proteome</keyword>
<dbReference type="AlphaFoldDB" id="A0ABD3D9V5"/>
<dbReference type="EMBL" id="JAVIJP010000018">
    <property type="protein sequence ID" value="KAL3638928.1"/>
    <property type="molecule type" value="Genomic_DNA"/>
</dbReference>
<dbReference type="Proteomes" id="UP001632038">
    <property type="component" value="Unassembled WGS sequence"/>
</dbReference>
<proteinExistence type="predicted"/>
<sequence>MDGFSQWRLDGHRGCELGRQTEKATVGIMLVDFRWGFMVVTVDARGRSEDLEGLCLLPERARETADRAFPGKRVVGVACRE</sequence>
<comment type="caution">
    <text evidence="1">The sequence shown here is derived from an EMBL/GenBank/DDBJ whole genome shotgun (WGS) entry which is preliminary data.</text>
</comment>
<evidence type="ECO:0000313" key="1">
    <source>
        <dbReference type="EMBL" id="KAL3638928.1"/>
    </source>
</evidence>
<protein>
    <submittedName>
        <fullName evidence="1">Uncharacterized protein</fullName>
    </submittedName>
</protein>
<evidence type="ECO:0000313" key="2">
    <source>
        <dbReference type="Proteomes" id="UP001632038"/>
    </source>
</evidence>
<accession>A0ABD3D9V5</accession>
<organism evidence="1 2">
    <name type="scientific">Castilleja foliolosa</name>
    <dbReference type="NCBI Taxonomy" id="1961234"/>
    <lineage>
        <taxon>Eukaryota</taxon>
        <taxon>Viridiplantae</taxon>
        <taxon>Streptophyta</taxon>
        <taxon>Embryophyta</taxon>
        <taxon>Tracheophyta</taxon>
        <taxon>Spermatophyta</taxon>
        <taxon>Magnoliopsida</taxon>
        <taxon>eudicotyledons</taxon>
        <taxon>Gunneridae</taxon>
        <taxon>Pentapetalae</taxon>
        <taxon>asterids</taxon>
        <taxon>lamiids</taxon>
        <taxon>Lamiales</taxon>
        <taxon>Orobanchaceae</taxon>
        <taxon>Pedicularideae</taxon>
        <taxon>Castillejinae</taxon>
        <taxon>Castilleja</taxon>
    </lineage>
</organism>
<gene>
    <name evidence="1" type="ORF">CASFOL_016835</name>
</gene>
<reference evidence="2" key="1">
    <citation type="journal article" date="2024" name="IScience">
        <title>Strigolactones Initiate the Formation of Haustorium-like Structures in Castilleja.</title>
        <authorList>
            <person name="Buerger M."/>
            <person name="Peterson D."/>
            <person name="Chory J."/>
        </authorList>
    </citation>
    <scope>NUCLEOTIDE SEQUENCE [LARGE SCALE GENOMIC DNA]</scope>
</reference>
<name>A0ABD3D9V5_9LAMI</name>